<feature type="domain" description="MAT1 C-terminal CAK anchor" evidence="1">
    <location>
        <begin position="67"/>
        <end position="117"/>
    </location>
</feature>
<dbReference type="InterPro" id="IPR057657">
    <property type="entry name" value="MAT1_CAK-anch"/>
</dbReference>
<evidence type="ECO:0000313" key="2">
    <source>
        <dbReference type="EMBL" id="CAG9534107.1"/>
    </source>
</evidence>
<keyword evidence="3" id="KW-1185">Reference proteome</keyword>
<organism evidence="2 3">
    <name type="scientific">Cercopithifilaria johnstoni</name>
    <dbReference type="NCBI Taxonomy" id="2874296"/>
    <lineage>
        <taxon>Eukaryota</taxon>
        <taxon>Metazoa</taxon>
        <taxon>Ecdysozoa</taxon>
        <taxon>Nematoda</taxon>
        <taxon>Chromadorea</taxon>
        <taxon>Rhabditida</taxon>
        <taxon>Spirurina</taxon>
        <taxon>Spiruromorpha</taxon>
        <taxon>Filarioidea</taxon>
        <taxon>Onchocercidae</taxon>
        <taxon>Cercopithifilaria</taxon>
    </lineage>
</organism>
<dbReference type="Proteomes" id="UP000746747">
    <property type="component" value="Unassembled WGS sequence"/>
</dbReference>
<reference evidence="2" key="1">
    <citation type="submission" date="2021-09" db="EMBL/GenBank/DDBJ databases">
        <authorList>
            <consortium name="Pathogen Informatics"/>
        </authorList>
    </citation>
    <scope>NUCLEOTIDE SEQUENCE</scope>
</reference>
<proteinExistence type="predicted"/>
<evidence type="ECO:0000313" key="3">
    <source>
        <dbReference type="Proteomes" id="UP000746747"/>
    </source>
</evidence>
<name>A0A8J2M1C0_9BILA</name>
<protein>
    <recommendedName>
        <fullName evidence="1">MAT1 C-terminal CAK anchor domain-containing protein</fullName>
    </recommendedName>
</protein>
<sequence length="119" mass="13625">MIRSNFGSFTVSGRLQFAKKEVARRKRFKMESEQIDKKEEKYLDESSFAAVRISGAPFVYRPSELLINGPPLPKPEDLSRMGYLQHMAQTNAEGCPDRSTPETCCMRALFDSRIDLFLL</sequence>
<dbReference type="EMBL" id="CAKAEH010001289">
    <property type="protein sequence ID" value="CAG9534107.1"/>
    <property type="molecule type" value="Genomic_DNA"/>
</dbReference>
<dbReference type="Pfam" id="PF25811">
    <property type="entry name" value="CAK-anch_MAT1"/>
    <property type="match status" value="1"/>
</dbReference>
<gene>
    <name evidence="2" type="ORF">CJOHNSTONI_LOCUS4277</name>
</gene>
<accession>A0A8J2M1C0</accession>
<evidence type="ECO:0000259" key="1">
    <source>
        <dbReference type="Pfam" id="PF25811"/>
    </source>
</evidence>
<comment type="caution">
    <text evidence="2">The sequence shown here is derived from an EMBL/GenBank/DDBJ whole genome shotgun (WGS) entry which is preliminary data.</text>
</comment>
<dbReference type="OrthoDB" id="5963at2759"/>
<dbReference type="AlphaFoldDB" id="A0A8J2M1C0"/>